<gene>
    <name evidence="1" type="ORF">D5086_029666</name>
</gene>
<organism evidence="1 2">
    <name type="scientific">Populus alba</name>
    <name type="common">White poplar</name>
    <dbReference type="NCBI Taxonomy" id="43335"/>
    <lineage>
        <taxon>Eukaryota</taxon>
        <taxon>Viridiplantae</taxon>
        <taxon>Streptophyta</taxon>
        <taxon>Embryophyta</taxon>
        <taxon>Tracheophyta</taxon>
        <taxon>Spermatophyta</taxon>
        <taxon>Magnoliopsida</taxon>
        <taxon>eudicotyledons</taxon>
        <taxon>Gunneridae</taxon>
        <taxon>Pentapetalae</taxon>
        <taxon>rosids</taxon>
        <taxon>fabids</taxon>
        <taxon>Malpighiales</taxon>
        <taxon>Salicaceae</taxon>
        <taxon>Saliceae</taxon>
        <taxon>Populus</taxon>
    </lineage>
</organism>
<evidence type="ECO:0000313" key="1">
    <source>
        <dbReference type="EMBL" id="KAL3569776.1"/>
    </source>
</evidence>
<comment type="caution">
    <text evidence="1">The sequence shown here is derived from an EMBL/GenBank/DDBJ whole genome shotgun (WGS) entry which is preliminary data.</text>
</comment>
<dbReference type="Proteomes" id="UP000309997">
    <property type="component" value="Unassembled WGS sequence"/>
</dbReference>
<evidence type="ECO:0000313" key="2">
    <source>
        <dbReference type="Proteomes" id="UP000309997"/>
    </source>
</evidence>
<proteinExistence type="predicted"/>
<sequence length="197" mass="22141">MASRPSLFTAFLLFICTALFLIASTSSSQNVTLSLYYETLCPYCADFIVNHLVKVFDRGLISIVNLRLIPWGNAFIQPNGSFVCQNGRDECFLHKIQACAINVWNDVDKYYALIHCIEFLVIDGTHSDWQSCFNSLGLSEEPILECYNNGTGAKLVLQNAKETDHLRPPHKYVPWVVVDDTPLLDVSHKPSTISIPL</sequence>
<accession>A0ACC4AUR5</accession>
<protein>
    <submittedName>
        <fullName evidence="1">Uncharacterized protein</fullName>
    </submittedName>
</protein>
<name>A0ACC4AUR5_POPAL</name>
<dbReference type="EMBL" id="RCHU02000016">
    <property type="protein sequence ID" value="KAL3569776.1"/>
    <property type="molecule type" value="Genomic_DNA"/>
</dbReference>
<keyword evidence="2" id="KW-1185">Reference proteome</keyword>
<reference evidence="1 2" key="1">
    <citation type="journal article" date="2024" name="Plant Biotechnol. J.">
        <title>Genome and CRISPR/Cas9 system of a widespread forest tree (Populus alba) in the world.</title>
        <authorList>
            <person name="Liu Y.J."/>
            <person name="Jiang P.F."/>
            <person name="Han X.M."/>
            <person name="Li X.Y."/>
            <person name="Wang H.M."/>
            <person name="Wang Y.J."/>
            <person name="Wang X.X."/>
            <person name="Zeng Q.Y."/>
        </authorList>
    </citation>
    <scope>NUCLEOTIDE SEQUENCE [LARGE SCALE GENOMIC DNA]</scope>
    <source>
        <strain evidence="2">cv. PAL-ZL1</strain>
    </source>
</reference>